<dbReference type="EMBL" id="JAVDYB010000001">
    <property type="protein sequence ID" value="MDR7277054.1"/>
    <property type="molecule type" value="Genomic_DNA"/>
</dbReference>
<name>A0AAE3YNH2_9ACTN</name>
<protein>
    <submittedName>
        <fullName evidence="2">Uncharacterized protein</fullName>
    </submittedName>
</protein>
<reference evidence="2" key="1">
    <citation type="submission" date="2023-07" db="EMBL/GenBank/DDBJ databases">
        <title>Sequencing the genomes of 1000 actinobacteria strains.</title>
        <authorList>
            <person name="Klenk H.-P."/>
        </authorList>
    </citation>
    <scope>NUCLEOTIDE SEQUENCE</scope>
    <source>
        <strain evidence="2">DSM 44707</strain>
    </source>
</reference>
<sequence length="64" mass="6708">MSRDDVLGDPDRQEFDAGALGPPPADDPDDPGERRHEAAENIAVPGDDLTGSLDEATGGEPSHR</sequence>
<feature type="compositionally biased region" description="Basic and acidic residues" evidence="1">
    <location>
        <begin position="1"/>
        <end position="15"/>
    </location>
</feature>
<evidence type="ECO:0000256" key="1">
    <source>
        <dbReference type="SAM" id="MobiDB-lite"/>
    </source>
</evidence>
<dbReference type="AlphaFoldDB" id="A0AAE3YNH2"/>
<organism evidence="2 3">
    <name type="scientific">Catenuloplanes atrovinosus</name>
    <dbReference type="NCBI Taxonomy" id="137266"/>
    <lineage>
        <taxon>Bacteria</taxon>
        <taxon>Bacillati</taxon>
        <taxon>Actinomycetota</taxon>
        <taxon>Actinomycetes</taxon>
        <taxon>Micromonosporales</taxon>
        <taxon>Micromonosporaceae</taxon>
        <taxon>Catenuloplanes</taxon>
    </lineage>
</organism>
<feature type="region of interest" description="Disordered" evidence="1">
    <location>
        <begin position="1"/>
        <end position="64"/>
    </location>
</feature>
<evidence type="ECO:0000313" key="3">
    <source>
        <dbReference type="Proteomes" id="UP001183643"/>
    </source>
</evidence>
<evidence type="ECO:0000313" key="2">
    <source>
        <dbReference type="EMBL" id="MDR7277054.1"/>
    </source>
</evidence>
<gene>
    <name evidence="2" type="ORF">J2S41_003832</name>
</gene>
<dbReference type="RefSeq" id="WP_310369257.1">
    <property type="nucleotide sequence ID" value="NZ_JAVDYB010000001.1"/>
</dbReference>
<keyword evidence="3" id="KW-1185">Reference proteome</keyword>
<accession>A0AAE3YNH2</accession>
<comment type="caution">
    <text evidence="2">The sequence shown here is derived from an EMBL/GenBank/DDBJ whole genome shotgun (WGS) entry which is preliminary data.</text>
</comment>
<proteinExistence type="predicted"/>
<dbReference type="Proteomes" id="UP001183643">
    <property type="component" value="Unassembled WGS sequence"/>
</dbReference>